<evidence type="ECO:0000313" key="5">
    <source>
        <dbReference type="RefSeq" id="XP_013787474.1"/>
    </source>
</evidence>
<sequence length="487" mass="55829">MEEGGKENGRTGERRFSGGSTNSDSVPDNHNCDYEPALEFDDTELHVIESPHSETEVDKKTEASDNDDYQFLESPLSDELMDENFEEALASTDNGELDDGDDSDMDDFSDIAKYGIVEIAGDDSYGRKVIVISACKLPSNKELNHAKFLRYLMFTLDQFVENDYTLVYFHHGLNSKNKPSLGWLWAAYKAFDRKYKKNLKTLYLVHPTNFIRIVWQIFRPAISVKFGKKVMYVNYLHELKKHLHFEQLAIPKVVLDYDKQLQAVDKGSSTWFPNSPSSSSLHLPGPVYDTQQFRVSLSYIKEHNCGDPVPRVLKECIAYLDNDTALETEGIFRRSANTKILKTVQGLFDEGKPVNFEDYNDIHVPAVIIKSFLRELQEPLLTFDLYDDIISFQETELEWTEKLSVAKSLMLQRLPEDNYQLLKYVVGFLVKVIECSDLNKMTASNLAIVFGPNLVWSHSHQASLSSITHINHFTEFLLKNHDLIFTK</sequence>
<gene>
    <name evidence="5" type="primary">LOC106471420</name>
</gene>
<evidence type="ECO:0000256" key="1">
    <source>
        <dbReference type="SAM" id="MobiDB-lite"/>
    </source>
</evidence>
<reference evidence="5" key="1">
    <citation type="submission" date="2025-08" db="UniProtKB">
        <authorList>
            <consortium name="RefSeq"/>
        </authorList>
    </citation>
    <scope>IDENTIFICATION</scope>
    <source>
        <tissue evidence="5">Muscle</tissue>
    </source>
</reference>
<evidence type="ECO:0000313" key="4">
    <source>
        <dbReference type="Proteomes" id="UP000694941"/>
    </source>
</evidence>
<organism evidence="4 5">
    <name type="scientific">Limulus polyphemus</name>
    <name type="common">Atlantic horseshoe crab</name>
    <dbReference type="NCBI Taxonomy" id="6850"/>
    <lineage>
        <taxon>Eukaryota</taxon>
        <taxon>Metazoa</taxon>
        <taxon>Ecdysozoa</taxon>
        <taxon>Arthropoda</taxon>
        <taxon>Chelicerata</taxon>
        <taxon>Merostomata</taxon>
        <taxon>Xiphosura</taxon>
        <taxon>Limulidae</taxon>
        <taxon>Limulus</taxon>
    </lineage>
</organism>
<dbReference type="PROSITE" id="PS50238">
    <property type="entry name" value="RHOGAP"/>
    <property type="match status" value="1"/>
</dbReference>
<dbReference type="SMART" id="SM00516">
    <property type="entry name" value="SEC14"/>
    <property type="match status" value="1"/>
</dbReference>
<evidence type="ECO:0000259" key="3">
    <source>
        <dbReference type="PROSITE" id="PS50238"/>
    </source>
</evidence>
<feature type="compositionally biased region" description="Basic and acidic residues" evidence="1">
    <location>
        <begin position="1"/>
        <end position="16"/>
    </location>
</feature>
<dbReference type="PROSITE" id="PS50191">
    <property type="entry name" value="CRAL_TRIO"/>
    <property type="match status" value="1"/>
</dbReference>
<dbReference type="SMART" id="SM00324">
    <property type="entry name" value="RhoGAP"/>
    <property type="match status" value="1"/>
</dbReference>
<dbReference type="Pfam" id="PF00620">
    <property type="entry name" value="RhoGAP"/>
    <property type="match status" value="1"/>
</dbReference>
<dbReference type="Gene3D" id="1.10.555.10">
    <property type="entry name" value="Rho GTPase activation protein"/>
    <property type="match status" value="1"/>
</dbReference>
<feature type="domain" description="CRAL-TRIO" evidence="2">
    <location>
        <begin position="107"/>
        <end position="262"/>
    </location>
</feature>
<dbReference type="SUPFAM" id="SSF48350">
    <property type="entry name" value="GTPase activation domain, GAP"/>
    <property type="match status" value="1"/>
</dbReference>
<dbReference type="PANTHER" id="PTHR45808:SF2">
    <property type="entry name" value="RHO GTPASE-ACTIVATING PROTEIN 68F"/>
    <property type="match status" value="1"/>
</dbReference>
<name>A0ABM1BRW9_LIMPO</name>
<accession>A0ABM1BRW9</accession>
<dbReference type="Proteomes" id="UP000694941">
    <property type="component" value="Unplaced"/>
</dbReference>
<dbReference type="GeneID" id="106471420"/>
<proteinExistence type="predicted"/>
<feature type="region of interest" description="Disordered" evidence="1">
    <location>
        <begin position="1"/>
        <end position="68"/>
    </location>
</feature>
<protein>
    <submittedName>
        <fullName evidence="5">Rho GTPase-activating protein 8-like isoform X1</fullName>
    </submittedName>
</protein>
<dbReference type="Pfam" id="PF13716">
    <property type="entry name" value="CRAL_TRIO_2"/>
    <property type="match status" value="1"/>
</dbReference>
<dbReference type="InterPro" id="IPR036865">
    <property type="entry name" value="CRAL-TRIO_dom_sf"/>
</dbReference>
<evidence type="ECO:0000259" key="2">
    <source>
        <dbReference type="PROSITE" id="PS50191"/>
    </source>
</evidence>
<feature type="compositionally biased region" description="Basic and acidic residues" evidence="1">
    <location>
        <begin position="43"/>
        <end position="63"/>
    </location>
</feature>
<dbReference type="InterPro" id="IPR001251">
    <property type="entry name" value="CRAL-TRIO_dom"/>
</dbReference>
<dbReference type="InterPro" id="IPR008936">
    <property type="entry name" value="Rho_GTPase_activation_prot"/>
</dbReference>
<feature type="domain" description="Rho-GAP" evidence="3">
    <location>
        <begin position="295"/>
        <end position="485"/>
    </location>
</feature>
<dbReference type="CDD" id="cd00170">
    <property type="entry name" value="SEC14"/>
    <property type="match status" value="1"/>
</dbReference>
<dbReference type="Gene3D" id="3.40.525.10">
    <property type="entry name" value="CRAL-TRIO lipid binding domain"/>
    <property type="match status" value="1"/>
</dbReference>
<dbReference type="InterPro" id="IPR000198">
    <property type="entry name" value="RhoGAP_dom"/>
</dbReference>
<dbReference type="RefSeq" id="XP_013787474.1">
    <property type="nucleotide sequence ID" value="XM_013932020.2"/>
</dbReference>
<dbReference type="PANTHER" id="PTHR45808">
    <property type="entry name" value="RHO GTPASE-ACTIVATING PROTEIN 68F"/>
    <property type="match status" value="1"/>
</dbReference>
<feature type="compositionally biased region" description="Polar residues" evidence="1">
    <location>
        <begin position="18"/>
        <end position="28"/>
    </location>
</feature>
<keyword evidence="4" id="KW-1185">Reference proteome</keyword>
<dbReference type="SUPFAM" id="SSF52087">
    <property type="entry name" value="CRAL/TRIO domain"/>
    <property type="match status" value="1"/>
</dbReference>